<sequence length="78" mass="9095">MYLALAEWWYNSTFHSAIQTSPYEALYGQPPPNHLPYLPGEAVDEEVDRSLITREFKTQLLKFHLARAQQRMSDLANK</sequence>
<reference evidence="1" key="1">
    <citation type="submission" date="2015-12" db="EMBL/GenBank/DDBJ databases">
        <title>Gene expression during late stages of embryo sac development: a critical building block for successful pollen-pistil interactions.</title>
        <authorList>
            <person name="Liu Y."/>
            <person name="Joly V."/>
            <person name="Sabar M."/>
            <person name="Matton D.P."/>
        </authorList>
    </citation>
    <scope>NUCLEOTIDE SEQUENCE</scope>
</reference>
<proteinExistence type="predicted"/>
<dbReference type="InterPro" id="IPR036397">
    <property type="entry name" value="RNaseH_sf"/>
</dbReference>
<evidence type="ECO:0000313" key="1">
    <source>
        <dbReference type="EMBL" id="JAP24546.1"/>
    </source>
</evidence>
<dbReference type="EMBL" id="GEDG01014265">
    <property type="protein sequence ID" value="JAP24546.1"/>
    <property type="molecule type" value="Transcribed_RNA"/>
</dbReference>
<dbReference type="AlphaFoldDB" id="A0A0V0HW04"/>
<protein>
    <submittedName>
        <fullName evidence="1">Putative ovule protein</fullName>
    </submittedName>
</protein>
<dbReference type="Gene3D" id="3.30.420.10">
    <property type="entry name" value="Ribonuclease H-like superfamily/Ribonuclease H"/>
    <property type="match status" value="1"/>
</dbReference>
<dbReference type="GO" id="GO:0003676">
    <property type="term" value="F:nucleic acid binding"/>
    <property type="evidence" value="ECO:0007669"/>
    <property type="project" value="InterPro"/>
</dbReference>
<name>A0A0V0HW04_SOLCH</name>
<accession>A0A0V0HW04</accession>
<dbReference type="PANTHER" id="PTHR45835:SF104">
    <property type="entry name" value="PROTEIN NYNRIN-LIKE"/>
    <property type="match status" value="1"/>
</dbReference>
<dbReference type="PANTHER" id="PTHR45835">
    <property type="entry name" value="YALI0A06105P"/>
    <property type="match status" value="1"/>
</dbReference>
<organism evidence="1">
    <name type="scientific">Solanum chacoense</name>
    <name type="common">Chaco potato</name>
    <dbReference type="NCBI Taxonomy" id="4108"/>
    <lineage>
        <taxon>Eukaryota</taxon>
        <taxon>Viridiplantae</taxon>
        <taxon>Streptophyta</taxon>
        <taxon>Embryophyta</taxon>
        <taxon>Tracheophyta</taxon>
        <taxon>Spermatophyta</taxon>
        <taxon>Magnoliopsida</taxon>
        <taxon>eudicotyledons</taxon>
        <taxon>Gunneridae</taxon>
        <taxon>Pentapetalae</taxon>
        <taxon>asterids</taxon>
        <taxon>lamiids</taxon>
        <taxon>Solanales</taxon>
        <taxon>Solanaceae</taxon>
        <taxon>Solanoideae</taxon>
        <taxon>Solaneae</taxon>
        <taxon>Solanum</taxon>
    </lineage>
</organism>